<dbReference type="OrthoDB" id="511700at2"/>
<reference evidence="3" key="1">
    <citation type="submission" date="2016-10" db="EMBL/GenBank/DDBJ databases">
        <authorList>
            <person name="Varghese N."/>
            <person name="Submissions S."/>
        </authorList>
    </citation>
    <scope>NUCLEOTIDE SEQUENCE [LARGE SCALE GENOMIC DNA]</scope>
    <source>
        <strain evidence="3">N6PO6</strain>
    </source>
</reference>
<dbReference type="GO" id="GO:0071555">
    <property type="term" value="P:cell wall organization"/>
    <property type="evidence" value="ECO:0007669"/>
    <property type="project" value="InterPro"/>
</dbReference>
<dbReference type="AlphaFoldDB" id="A0A1I4VYC9"/>
<dbReference type="InterPro" id="IPR050643">
    <property type="entry name" value="Periplasmic_pilus_chap"/>
</dbReference>
<accession>A0A1I4VYC9</accession>
<dbReference type="PANTHER" id="PTHR30251:SF4">
    <property type="entry name" value="SLR1668 PROTEIN"/>
    <property type="match status" value="1"/>
</dbReference>
<dbReference type="EMBL" id="FOVC01000002">
    <property type="protein sequence ID" value="SFN06150.1"/>
    <property type="molecule type" value="Genomic_DNA"/>
</dbReference>
<evidence type="ECO:0000313" key="2">
    <source>
        <dbReference type="EMBL" id="SFN06150.1"/>
    </source>
</evidence>
<dbReference type="InterPro" id="IPR008962">
    <property type="entry name" value="PapD-like_sf"/>
</dbReference>
<dbReference type="Proteomes" id="UP000242222">
    <property type="component" value="Unassembled WGS sequence"/>
</dbReference>
<gene>
    <name evidence="2" type="ORF">SAMN05216516_102156</name>
</gene>
<organism evidence="2 3">
    <name type="scientific">Izhakiella capsodis</name>
    <dbReference type="NCBI Taxonomy" id="1367852"/>
    <lineage>
        <taxon>Bacteria</taxon>
        <taxon>Pseudomonadati</taxon>
        <taxon>Pseudomonadota</taxon>
        <taxon>Gammaproteobacteria</taxon>
        <taxon>Enterobacterales</taxon>
        <taxon>Erwiniaceae</taxon>
        <taxon>Izhakiella</taxon>
    </lineage>
</organism>
<feature type="domain" description="Pili assembly chaperone N-terminal" evidence="1">
    <location>
        <begin position="38"/>
        <end position="146"/>
    </location>
</feature>
<dbReference type="PANTHER" id="PTHR30251">
    <property type="entry name" value="PILUS ASSEMBLY CHAPERONE"/>
    <property type="match status" value="1"/>
</dbReference>
<evidence type="ECO:0000313" key="3">
    <source>
        <dbReference type="Proteomes" id="UP000242222"/>
    </source>
</evidence>
<evidence type="ECO:0000259" key="1">
    <source>
        <dbReference type="Pfam" id="PF00345"/>
    </source>
</evidence>
<dbReference type="Pfam" id="PF00345">
    <property type="entry name" value="PapD_N"/>
    <property type="match status" value="1"/>
</dbReference>
<dbReference type="Gene3D" id="2.60.40.10">
    <property type="entry name" value="Immunoglobulins"/>
    <property type="match status" value="1"/>
</dbReference>
<dbReference type="GO" id="GO:0030288">
    <property type="term" value="C:outer membrane-bounded periplasmic space"/>
    <property type="evidence" value="ECO:0007669"/>
    <property type="project" value="InterPro"/>
</dbReference>
<name>A0A1I4VYC9_9GAMM</name>
<dbReference type="SUPFAM" id="SSF49354">
    <property type="entry name" value="PapD-like"/>
    <property type="match status" value="1"/>
</dbReference>
<proteinExistence type="predicted"/>
<keyword evidence="3" id="KW-1185">Reference proteome</keyword>
<sequence length="242" mass="26790">MPVLSIRHLILSLLLMGALVSSVRAGNSIMIWPIDPVIDSGDKATELWLENRGDATTLMQVRIFGWRQVNGNEQFRNQQDVVASPPMVRMEPGKRQLIRLIRQQATPANKESAYRILIDEIPTPPDPGTRPTGLTFQMRYSVPLFVYGLGLPASSAHPQLSWYIAKRDGRQLLFINNRGNSHARLSNVSLAGHQLSGSLLGYVLAGSQNAFPLNFPVSIHDTLSAQLSTTRNWQSKGSPQAE</sequence>
<dbReference type="STRING" id="1367852.SAMN05216516_102156"/>
<dbReference type="RefSeq" id="WP_092875477.1">
    <property type="nucleotide sequence ID" value="NZ_FOVC01000002.1"/>
</dbReference>
<dbReference type="InterPro" id="IPR016147">
    <property type="entry name" value="Pili_assmbl_chaperone_N"/>
</dbReference>
<protein>
    <submittedName>
        <fullName evidence="2">Fimbrial chaperone protein</fullName>
    </submittedName>
</protein>
<dbReference type="InterPro" id="IPR013783">
    <property type="entry name" value="Ig-like_fold"/>
</dbReference>